<evidence type="ECO:0000256" key="1">
    <source>
        <dbReference type="ARBA" id="ARBA00012513"/>
    </source>
</evidence>
<reference evidence="12 13" key="1">
    <citation type="submission" date="2024-02" db="EMBL/GenBank/DDBJ databases">
        <authorList>
            <person name="Chen Y."/>
            <person name="Shah S."/>
            <person name="Dougan E. K."/>
            <person name="Thang M."/>
            <person name="Chan C."/>
        </authorList>
    </citation>
    <scope>NUCLEOTIDE SEQUENCE [LARGE SCALE GENOMIC DNA]</scope>
</reference>
<dbReference type="SUPFAM" id="SSF56112">
    <property type="entry name" value="Protein kinase-like (PK-like)"/>
    <property type="match status" value="1"/>
</dbReference>
<evidence type="ECO:0000256" key="6">
    <source>
        <dbReference type="ARBA" id="ARBA00022840"/>
    </source>
</evidence>
<dbReference type="InterPro" id="IPR011009">
    <property type="entry name" value="Kinase-like_dom_sf"/>
</dbReference>
<feature type="binding site" evidence="9">
    <location>
        <position position="45"/>
    </location>
    <ligand>
        <name>ATP</name>
        <dbReference type="ChEBI" id="CHEBI:30616"/>
    </ligand>
</feature>
<feature type="domain" description="Protein kinase" evidence="11">
    <location>
        <begin position="17"/>
        <end position="272"/>
    </location>
</feature>
<feature type="region of interest" description="Disordered" evidence="10">
    <location>
        <begin position="547"/>
        <end position="652"/>
    </location>
</feature>
<comment type="caution">
    <text evidence="12">The sequence shown here is derived from an EMBL/GenBank/DDBJ whole genome shotgun (WGS) entry which is preliminary data.</text>
</comment>
<evidence type="ECO:0000256" key="5">
    <source>
        <dbReference type="ARBA" id="ARBA00022777"/>
    </source>
</evidence>
<dbReference type="PANTHER" id="PTHR44899:SF3">
    <property type="entry name" value="SERINE_THREONINE-PROTEIN KINASE NEK1"/>
    <property type="match status" value="1"/>
</dbReference>
<feature type="compositionally biased region" description="Low complexity" evidence="10">
    <location>
        <begin position="423"/>
        <end position="446"/>
    </location>
</feature>
<dbReference type="PROSITE" id="PS50011">
    <property type="entry name" value="PROTEIN_KINASE_DOM"/>
    <property type="match status" value="1"/>
</dbReference>
<dbReference type="Proteomes" id="UP001642484">
    <property type="component" value="Unassembled WGS sequence"/>
</dbReference>
<dbReference type="CDD" id="cd08215">
    <property type="entry name" value="STKc_Nek"/>
    <property type="match status" value="1"/>
</dbReference>
<feature type="compositionally biased region" description="Low complexity" evidence="10">
    <location>
        <begin position="470"/>
        <end position="491"/>
    </location>
</feature>
<dbReference type="InterPro" id="IPR017441">
    <property type="entry name" value="Protein_kinase_ATP_BS"/>
</dbReference>
<dbReference type="PROSITE" id="PS00107">
    <property type="entry name" value="PROTEIN_KINASE_ATP"/>
    <property type="match status" value="1"/>
</dbReference>
<keyword evidence="3" id="KW-0808">Transferase</keyword>
<evidence type="ECO:0000256" key="7">
    <source>
        <dbReference type="ARBA" id="ARBA00047899"/>
    </source>
</evidence>
<feature type="compositionally biased region" description="Low complexity" evidence="10">
    <location>
        <begin position="304"/>
        <end position="315"/>
    </location>
</feature>
<keyword evidence="2" id="KW-0723">Serine/threonine-protein kinase</keyword>
<dbReference type="Pfam" id="PF00069">
    <property type="entry name" value="Pkinase"/>
    <property type="match status" value="1"/>
</dbReference>
<dbReference type="SMART" id="SM00220">
    <property type="entry name" value="S_TKc"/>
    <property type="match status" value="1"/>
</dbReference>
<accession>A0ABP0HI29</accession>
<evidence type="ECO:0000313" key="12">
    <source>
        <dbReference type="EMBL" id="CAK8989878.1"/>
    </source>
</evidence>
<feature type="region of interest" description="Disordered" evidence="10">
    <location>
        <begin position="380"/>
        <end position="492"/>
    </location>
</feature>
<evidence type="ECO:0000256" key="3">
    <source>
        <dbReference type="ARBA" id="ARBA00022679"/>
    </source>
</evidence>
<evidence type="ECO:0000256" key="2">
    <source>
        <dbReference type="ARBA" id="ARBA00022527"/>
    </source>
</evidence>
<proteinExistence type="predicted"/>
<evidence type="ECO:0000313" key="13">
    <source>
        <dbReference type="Proteomes" id="UP001642484"/>
    </source>
</evidence>
<sequence length="652" mass="70704">MSVAHSNVGGLLRKHGCTEIKKVGEGSFGKALLVRSEDGQKLICKMVDVSKATRREMEDAVKEGKLLSELKHPYIVRYRESFTESGWLCILMDYCEGGDLTARISEAKRSRKPFPEDQILRWFAQAILALKYIHEKHVLHRDLKPSNFFLSKSGNLKMGDFGIAKVLACTIAVAKTQIGTPYYLSPELCQEKPYTFSSDIWAMGCILYELCALRVPFDAPNIPGLVQKIVKAPVPPVPATYSAFLRELVSQMLNRNPDRRPNPEEILQKPQLQGIVRQMLDEAQEAVQAADDSGFRRVNSEDGSAPALSTPSASPSFPPPPPSASVGEPYIASAGSYKTNDLVEYYSVSHGDWLPATVVKTDPEGRIIVDLKPNTWISKEDQAKKVRKRKECGSRAGSRAGSPLRNPSVGDRNCFRGVPPQMGRSPSWGGAAPAAVGPGSRPGSRGASPLQRRSPALAAGAMAGLGQGSQPGSRAGSRAASPNRAASPRQSRQFEVFRKHDLVDYWSVSHGEWLPATVVNTDLEGRIVIDLKPNTWLTKEDQATKVRRRRVGTPGGGPSSHMRRAPSAEHLGARAASPRCVPSVPTPGRAMSPNRAASPFRPSIDLPFRAPSPRRREPTPRRSVPGIPPAGGPPLGDSPLRAGANVASGYLP</sequence>
<dbReference type="EMBL" id="CAXAMN010000658">
    <property type="protein sequence ID" value="CAK8989878.1"/>
    <property type="molecule type" value="Genomic_DNA"/>
</dbReference>
<dbReference type="EC" id="2.7.11.1" evidence="1"/>
<dbReference type="InterPro" id="IPR008271">
    <property type="entry name" value="Ser/Thr_kinase_AS"/>
</dbReference>
<evidence type="ECO:0000259" key="11">
    <source>
        <dbReference type="PROSITE" id="PS50011"/>
    </source>
</evidence>
<comment type="catalytic activity">
    <reaction evidence="8">
        <text>L-seryl-[protein] + ATP = O-phospho-L-seryl-[protein] + ADP + H(+)</text>
        <dbReference type="Rhea" id="RHEA:17989"/>
        <dbReference type="Rhea" id="RHEA-COMP:9863"/>
        <dbReference type="Rhea" id="RHEA-COMP:11604"/>
        <dbReference type="ChEBI" id="CHEBI:15378"/>
        <dbReference type="ChEBI" id="CHEBI:29999"/>
        <dbReference type="ChEBI" id="CHEBI:30616"/>
        <dbReference type="ChEBI" id="CHEBI:83421"/>
        <dbReference type="ChEBI" id="CHEBI:456216"/>
        <dbReference type="EC" id="2.7.11.1"/>
    </reaction>
</comment>
<dbReference type="PANTHER" id="PTHR44899">
    <property type="entry name" value="CAMK FAMILY PROTEIN KINASE"/>
    <property type="match status" value="1"/>
</dbReference>
<feature type="region of interest" description="Disordered" evidence="10">
    <location>
        <begin position="286"/>
        <end position="326"/>
    </location>
</feature>
<keyword evidence="6 9" id="KW-0067">ATP-binding</keyword>
<dbReference type="Gene3D" id="1.10.510.10">
    <property type="entry name" value="Transferase(Phosphotransferase) domain 1"/>
    <property type="match status" value="1"/>
</dbReference>
<protein>
    <recommendedName>
        <fullName evidence="1">non-specific serine/threonine protein kinase</fullName>
        <ecNumber evidence="1">2.7.11.1</ecNumber>
    </recommendedName>
</protein>
<keyword evidence="5" id="KW-0418">Kinase</keyword>
<evidence type="ECO:0000256" key="4">
    <source>
        <dbReference type="ARBA" id="ARBA00022741"/>
    </source>
</evidence>
<dbReference type="Gene3D" id="3.30.200.20">
    <property type="entry name" value="Phosphorylase Kinase, domain 1"/>
    <property type="match status" value="1"/>
</dbReference>
<evidence type="ECO:0000256" key="10">
    <source>
        <dbReference type="SAM" id="MobiDB-lite"/>
    </source>
</evidence>
<dbReference type="InterPro" id="IPR051131">
    <property type="entry name" value="NEK_Ser/Thr_kinase_NIMA"/>
</dbReference>
<evidence type="ECO:0000256" key="9">
    <source>
        <dbReference type="PROSITE-ProRule" id="PRU10141"/>
    </source>
</evidence>
<evidence type="ECO:0000256" key="8">
    <source>
        <dbReference type="ARBA" id="ARBA00048679"/>
    </source>
</evidence>
<comment type="catalytic activity">
    <reaction evidence="7">
        <text>L-threonyl-[protein] + ATP = O-phospho-L-threonyl-[protein] + ADP + H(+)</text>
        <dbReference type="Rhea" id="RHEA:46608"/>
        <dbReference type="Rhea" id="RHEA-COMP:11060"/>
        <dbReference type="Rhea" id="RHEA-COMP:11605"/>
        <dbReference type="ChEBI" id="CHEBI:15378"/>
        <dbReference type="ChEBI" id="CHEBI:30013"/>
        <dbReference type="ChEBI" id="CHEBI:30616"/>
        <dbReference type="ChEBI" id="CHEBI:61977"/>
        <dbReference type="ChEBI" id="CHEBI:456216"/>
        <dbReference type="EC" id="2.7.11.1"/>
    </reaction>
</comment>
<organism evidence="12 13">
    <name type="scientific">Durusdinium trenchii</name>
    <dbReference type="NCBI Taxonomy" id="1381693"/>
    <lineage>
        <taxon>Eukaryota</taxon>
        <taxon>Sar</taxon>
        <taxon>Alveolata</taxon>
        <taxon>Dinophyceae</taxon>
        <taxon>Suessiales</taxon>
        <taxon>Symbiodiniaceae</taxon>
        <taxon>Durusdinium</taxon>
    </lineage>
</organism>
<keyword evidence="13" id="KW-1185">Reference proteome</keyword>
<name>A0ABP0HI29_9DINO</name>
<dbReference type="PROSITE" id="PS00108">
    <property type="entry name" value="PROTEIN_KINASE_ST"/>
    <property type="match status" value="1"/>
</dbReference>
<keyword evidence="4 9" id="KW-0547">Nucleotide-binding</keyword>
<dbReference type="InterPro" id="IPR000719">
    <property type="entry name" value="Prot_kinase_dom"/>
</dbReference>
<gene>
    <name evidence="12" type="ORF">CCMP2556_LOCUS1835</name>
</gene>